<accession>A0AAN8PZG3</accession>
<name>A0AAN8PZG3_POLSC</name>
<sequence length="56" mass="6515">MKFALYGYSVLALCFSSESPTVPIDSMRVERMLAGRQQHLVWPPFKPVIYETREHT</sequence>
<dbReference type="Proteomes" id="UP001372834">
    <property type="component" value="Unassembled WGS sequence"/>
</dbReference>
<gene>
    <name evidence="1" type="ORF">RUM43_002363</name>
</gene>
<reference evidence="1 2" key="1">
    <citation type="submission" date="2023-10" db="EMBL/GenBank/DDBJ databases">
        <title>Genomes of two closely related lineages of the louse Polyplax serrata with different host specificities.</title>
        <authorList>
            <person name="Martinu J."/>
            <person name="Tarabai H."/>
            <person name="Stefka J."/>
            <person name="Hypsa V."/>
        </authorList>
    </citation>
    <scope>NUCLEOTIDE SEQUENCE [LARGE SCALE GENOMIC DNA]</scope>
    <source>
        <strain evidence="1">HR10_N</strain>
    </source>
</reference>
<dbReference type="AlphaFoldDB" id="A0AAN8PZG3"/>
<organism evidence="1 2">
    <name type="scientific">Polyplax serrata</name>
    <name type="common">Common mouse louse</name>
    <dbReference type="NCBI Taxonomy" id="468196"/>
    <lineage>
        <taxon>Eukaryota</taxon>
        <taxon>Metazoa</taxon>
        <taxon>Ecdysozoa</taxon>
        <taxon>Arthropoda</taxon>
        <taxon>Hexapoda</taxon>
        <taxon>Insecta</taxon>
        <taxon>Pterygota</taxon>
        <taxon>Neoptera</taxon>
        <taxon>Paraneoptera</taxon>
        <taxon>Psocodea</taxon>
        <taxon>Troctomorpha</taxon>
        <taxon>Phthiraptera</taxon>
        <taxon>Anoplura</taxon>
        <taxon>Polyplacidae</taxon>
        <taxon>Polyplax</taxon>
    </lineage>
</organism>
<evidence type="ECO:0000313" key="2">
    <source>
        <dbReference type="Proteomes" id="UP001372834"/>
    </source>
</evidence>
<dbReference type="EMBL" id="JAWJWE010000036">
    <property type="protein sequence ID" value="KAK6628548.1"/>
    <property type="molecule type" value="Genomic_DNA"/>
</dbReference>
<comment type="caution">
    <text evidence="1">The sequence shown here is derived from an EMBL/GenBank/DDBJ whole genome shotgun (WGS) entry which is preliminary data.</text>
</comment>
<proteinExistence type="predicted"/>
<evidence type="ECO:0000313" key="1">
    <source>
        <dbReference type="EMBL" id="KAK6628548.1"/>
    </source>
</evidence>
<feature type="non-terminal residue" evidence="1">
    <location>
        <position position="56"/>
    </location>
</feature>
<protein>
    <submittedName>
        <fullName evidence="1">Uncharacterized protein</fullName>
    </submittedName>
</protein>